<sequence length="250" mass="27987">MVSIRIEGVEFSYPSRQALRGVTVEIPPRSFTAVLGPNGAGKSTLMKIMASVLKPRRGAVYFDGRIPRREELYRTVGYVPQRAAPGGRLRVIDLVVSSRKPYFRFFPTAGDYRAAEEALKRVGVSHLRDRFLEELSGGEFQLVLLARALAVEPRVLLLDEPFNNLDLRHQLEVASLLRKLSSDVTVVAVLHDLNMALRYADYAIFMSRGEVYAAGPTKAVFREDVIYDVYGVKTKILWEIPAVIPQQPPG</sequence>
<dbReference type="PANTHER" id="PTHR42734">
    <property type="entry name" value="METAL TRANSPORT SYSTEM ATP-BINDING PROTEIN TM_0124-RELATED"/>
    <property type="match status" value="1"/>
</dbReference>
<organism evidence="5 6">
    <name type="scientific">Pyrobaculum neutrophilum (strain DSM 2338 / JCM 9278 / NBRC 100436 / V24Sta)</name>
    <name type="common">Thermoproteus neutrophilus</name>
    <dbReference type="NCBI Taxonomy" id="444157"/>
    <lineage>
        <taxon>Archaea</taxon>
        <taxon>Thermoproteota</taxon>
        <taxon>Thermoprotei</taxon>
        <taxon>Thermoproteales</taxon>
        <taxon>Thermoproteaceae</taxon>
        <taxon>Pyrobaculum</taxon>
    </lineage>
</organism>
<accession>B1YBV4</accession>
<feature type="domain" description="ABC transporter" evidence="4">
    <location>
        <begin position="4"/>
        <end position="233"/>
    </location>
</feature>
<dbReference type="SUPFAM" id="SSF52540">
    <property type="entry name" value="P-loop containing nucleoside triphosphate hydrolases"/>
    <property type="match status" value="1"/>
</dbReference>
<dbReference type="InterPro" id="IPR027417">
    <property type="entry name" value="P-loop_NTPase"/>
</dbReference>
<proteinExistence type="predicted"/>
<dbReference type="Proteomes" id="UP000001694">
    <property type="component" value="Chromosome"/>
</dbReference>
<dbReference type="GO" id="GO:0016887">
    <property type="term" value="F:ATP hydrolysis activity"/>
    <property type="evidence" value="ECO:0007669"/>
    <property type="project" value="InterPro"/>
</dbReference>
<evidence type="ECO:0000313" key="5">
    <source>
        <dbReference type="EMBL" id="ACB39338.1"/>
    </source>
</evidence>
<dbReference type="Pfam" id="PF00005">
    <property type="entry name" value="ABC_tran"/>
    <property type="match status" value="1"/>
</dbReference>
<evidence type="ECO:0000256" key="2">
    <source>
        <dbReference type="ARBA" id="ARBA00022741"/>
    </source>
</evidence>
<keyword evidence="6" id="KW-1185">Reference proteome</keyword>
<dbReference type="PROSITE" id="PS50893">
    <property type="entry name" value="ABC_TRANSPORTER_2"/>
    <property type="match status" value="1"/>
</dbReference>
<dbReference type="FunFam" id="3.40.50.300:FF:000134">
    <property type="entry name" value="Iron-enterobactin ABC transporter ATP-binding protein"/>
    <property type="match status" value="1"/>
</dbReference>
<dbReference type="KEGG" id="tne:Tneu_0390"/>
<dbReference type="InterPro" id="IPR050153">
    <property type="entry name" value="Metal_Ion_Import_ABC"/>
</dbReference>
<evidence type="ECO:0000256" key="3">
    <source>
        <dbReference type="ARBA" id="ARBA00022840"/>
    </source>
</evidence>
<keyword evidence="1" id="KW-0813">Transport</keyword>
<keyword evidence="3" id="KW-0067">ATP-binding</keyword>
<dbReference type="EMBL" id="CP001014">
    <property type="protein sequence ID" value="ACB39338.1"/>
    <property type="molecule type" value="Genomic_DNA"/>
</dbReference>
<name>B1YBV4_PYRNV</name>
<dbReference type="AlphaFoldDB" id="B1YBV4"/>
<reference evidence="5" key="1">
    <citation type="submission" date="2008-03" db="EMBL/GenBank/DDBJ databases">
        <title>Complete sequence of Thermoproteus neutrophilus V24Sta.</title>
        <authorList>
            <consortium name="US DOE Joint Genome Institute"/>
            <person name="Copeland A."/>
            <person name="Lucas S."/>
            <person name="Lapidus A."/>
            <person name="Glavina del Rio T."/>
            <person name="Dalin E."/>
            <person name="Tice H."/>
            <person name="Bruce D."/>
            <person name="Goodwin L."/>
            <person name="Pitluck S."/>
            <person name="Sims D."/>
            <person name="Brettin T."/>
            <person name="Detter J.C."/>
            <person name="Han C."/>
            <person name="Kuske C.R."/>
            <person name="Schmutz J."/>
            <person name="Larimer F."/>
            <person name="Land M."/>
            <person name="Hauser L."/>
            <person name="Kyrpides N."/>
            <person name="Mikhailova N."/>
            <person name="Biddle J.F."/>
            <person name="Zhang Z."/>
            <person name="Fitz-Gibbon S.T."/>
            <person name="Lowe T.M."/>
            <person name="Saltikov C."/>
            <person name="House C.H."/>
            <person name="Richardson P."/>
        </authorList>
    </citation>
    <scope>NUCLEOTIDE SEQUENCE [LARGE SCALE GENOMIC DNA]</scope>
    <source>
        <strain evidence="5">V24Sta</strain>
    </source>
</reference>
<dbReference type="RefSeq" id="WP_012349758.1">
    <property type="nucleotide sequence ID" value="NC_010525.1"/>
</dbReference>
<evidence type="ECO:0000259" key="4">
    <source>
        <dbReference type="PROSITE" id="PS50893"/>
    </source>
</evidence>
<evidence type="ECO:0000256" key="1">
    <source>
        <dbReference type="ARBA" id="ARBA00022448"/>
    </source>
</evidence>
<dbReference type="SMART" id="SM00382">
    <property type="entry name" value="AAA"/>
    <property type="match status" value="1"/>
</dbReference>
<dbReference type="CDD" id="cd03214">
    <property type="entry name" value="ABC_Iron-Siderophores_B12_Hemin"/>
    <property type="match status" value="1"/>
</dbReference>
<dbReference type="Gene3D" id="3.40.50.300">
    <property type="entry name" value="P-loop containing nucleotide triphosphate hydrolases"/>
    <property type="match status" value="1"/>
</dbReference>
<dbReference type="PROSITE" id="PS00211">
    <property type="entry name" value="ABC_TRANSPORTER_1"/>
    <property type="match status" value="1"/>
</dbReference>
<dbReference type="eggNOG" id="arCOG00198">
    <property type="taxonomic scope" value="Archaea"/>
</dbReference>
<dbReference type="InterPro" id="IPR017871">
    <property type="entry name" value="ABC_transporter-like_CS"/>
</dbReference>
<dbReference type="STRING" id="444157.Tneu_0390"/>
<dbReference type="InterPro" id="IPR003593">
    <property type="entry name" value="AAA+_ATPase"/>
</dbReference>
<dbReference type="PANTHER" id="PTHR42734:SF20">
    <property type="entry name" value="ABC-TYPE IRON(III)-SIDEROPHORE TRANSPORT SYSTEM, ATPASE COMPONENT"/>
    <property type="match status" value="1"/>
</dbReference>
<evidence type="ECO:0000313" key="6">
    <source>
        <dbReference type="Proteomes" id="UP000001694"/>
    </source>
</evidence>
<dbReference type="InterPro" id="IPR003439">
    <property type="entry name" value="ABC_transporter-like_ATP-bd"/>
</dbReference>
<dbReference type="OrthoDB" id="24644at2157"/>
<gene>
    <name evidence="5" type="ordered locus">Tneu_0390</name>
</gene>
<dbReference type="HOGENOM" id="CLU_000604_1_11_2"/>
<dbReference type="GeneID" id="6164896"/>
<protein>
    <submittedName>
        <fullName evidence="5">ABC transporter related</fullName>
    </submittedName>
</protein>
<dbReference type="GO" id="GO:0005524">
    <property type="term" value="F:ATP binding"/>
    <property type="evidence" value="ECO:0007669"/>
    <property type="project" value="UniProtKB-KW"/>
</dbReference>
<keyword evidence="2" id="KW-0547">Nucleotide-binding</keyword>